<reference evidence="9" key="2">
    <citation type="submission" date="2024-10" db="UniProtKB">
        <authorList>
            <consortium name="EnsemblProtists"/>
        </authorList>
    </citation>
    <scope>IDENTIFICATION</scope>
</reference>
<sequence>MIRLLPTLALLAQRVRANGCHDAAGKVITGLAQPEESFCTAGALGEETPTIELFRHKDPKTRGEAPYPFPPDRKYNTSGGPVSGKINVHLVPHTHDDTGWQVTVDQYFASEVFYVIDTVITTLAADPNRKFIYVETAFFARWWEQAPDEKRATATRLVQRRQLEFINGGWCMHDEASPLWTAMVDQTTRGHQFIFKHFGPEAAPKGTWQIDPFGHSNTQAWLLSAEAGMESLFWGRMDWQDRTMRYERKQGTNGFEWVWQGSRSLGSSAQTFAGNLFGRGAGGYSSWFSFEGSGAQVNDDPALFDYNIDQWVDKFVQNAREQASHTQDAEHQIWALGSDFQYQNADQPRSGIRWYRNLDKLIHYVNLNGSVNAFYSTPSLYVDQKKRWNGTYELRTDDIFPLADDSHNYWSGYFTSRPALKRQVRFATGVLASARQLEVVTQTTAKEVDRPSAKHAPVVGSSWTDSFEGTVGVATHHDGMSGTERQDVTDDYAMRISSSQKEVEAGIGLAVSKLLKLERGAVSHCHCHAADDCLNISVCAATTGKDAFTIAAWNPLAHSVSEVARIPVSGGRWSVTDGVGRAVPSQVVPLDERTKGLPLLYLNSFGMSTRQVAEAKARLENKADHVLMVALESLPPVGLATFHAAADAESTVARAAPSPVDAPAFAEAADTVVESDVFSLTFDGASGLLKSLTNKRSGATTALAISWGWYNSSVGGCTEYGPEVPPSARLPPCSDQQSGAYIFRPNSSTPFFPGPARKPAMRVSRGPLVTEVAQTFSPWASHVIRLFRNASFVEVEWTAGPIPVDTPWLPPVARHSDGRPMPNNWGKEVIVRYTSGLEAGRTWYTDSNGKEMVKRVY</sequence>
<name>A0A0D3IBW9_EMIH1</name>
<dbReference type="PANTHER" id="PTHR11607:SF3">
    <property type="entry name" value="LYSOSOMAL ALPHA-MANNOSIDASE"/>
    <property type="match status" value="1"/>
</dbReference>
<evidence type="ECO:0000256" key="2">
    <source>
        <dbReference type="ARBA" id="ARBA00022723"/>
    </source>
</evidence>
<dbReference type="SUPFAM" id="SSF88713">
    <property type="entry name" value="Glycoside hydrolase/deacetylase"/>
    <property type="match status" value="1"/>
</dbReference>
<dbReference type="SMART" id="SM00872">
    <property type="entry name" value="Alpha-mann_mid"/>
    <property type="match status" value="1"/>
</dbReference>
<feature type="chain" id="PRO_5044046244" description="Alpha-mannosidase" evidence="7">
    <location>
        <begin position="18"/>
        <end position="857"/>
    </location>
</feature>
<dbReference type="HOGENOM" id="CLU_004690_2_0_1"/>
<keyword evidence="5" id="KW-1015">Disulfide bond</keyword>
<dbReference type="Gene3D" id="2.60.40.1180">
    <property type="entry name" value="Golgi alpha-mannosidase II"/>
    <property type="match status" value="1"/>
</dbReference>
<evidence type="ECO:0000259" key="8">
    <source>
        <dbReference type="SMART" id="SM00872"/>
    </source>
</evidence>
<dbReference type="GO" id="GO:0006013">
    <property type="term" value="P:mannose metabolic process"/>
    <property type="evidence" value="ECO:0007669"/>
    <property type="project" value="InterPro"/>
</dbReference>
<keyword evidence="2 7" id="KW-0479">Metal-binding</keyword>
<dbReference type="InterPro" id="IPR000602">
    <property type="entry name" value="Glyco_hydro_38_N"/>
</dbReference>
<comment type="cofactor">
    <cofactor evidence="7">
        <name>Zn(2+)</name>
        <dbReference type="ChEBI" id="CHEBI:29105"/>
    </cofactor>
    <text evidence="7">Binds 1 zinc ion per subunit.</text>
</comment>
<dbReference type="Pfam" id="PF01074">
    <property type="entry name" value="Glyco_hydro_38N"/>
    <property type="match status" value="1"/>
</dbReference>
<keyword evidence="10" id="KW-1185">Reference proteome</keyword>
<protein>
    <recommendedName>
        <fullName evidence="7">Alpha-mannosidase</fullName>
        <ecNumber evidence="7">3.2.1.-</ecNumber>
    </recommendedName>
</protein>
<dbReference type="AlphaFoldDB" id="A0A0D3IBW9"/>
<dbReference type="PANTHER" id="PTHR11607">
    <property type="entry name" value="ALPHA-MANNOSIDASE"/>
    <property type="match status" value="1"/>
</dbReference>
<dbReference type="eggNOG" id="KOG1959">
    <property type="taxonomic scope" value="Eukaryota"/>
</dbReference>
<evidence type="ECO:0000256" key="1">
    <source>
        <dbReference type="ARBA" id="ARBA00009792"/>
    </source>
</evidence>
<organism evidence="9 10">
    <name type="scientific">Emiliania huxleyi (strain CCMP1516)</name>
    <dbReference type="NCBI Taxonomy" id="280463"/>
    <lineage>
        <taxon>Eukaryota</taxon>
        <taxon>Haptista</taxon>
        <taxon>Haptophyta</taxon>
        <taxon>Prymnesiophyceae</taxon>
        <taxon>Isochrysidales</taxon>
        <taxon>Noelaerhabdaceae</taxon>
        <taxon>Emiliania</taxon>
    </lineage>
</organism>
<dbReference type="GO" id="GO:0046872">
    <property type="term" value="F:metal ion binding"/>
    <property type="evidence" value="ECO:0007669"/>
    <property type="project" value="UniProtKB-KW"/>
</dbReference>
<evidence type="ECO:0000256" key="3">
    <source>
        <dbReference type="ARBA" id="ARBA00022801"/>
    </source>
</evidence>
<keyword evidence="7" id="KW-0732">Signal</keyword>
<dbReference type="SUPFAM" id="SSF74650">
    <property type="entry name" value="Galactose mutarotase-like"/>
    <property type="match status" value="1"/>
</dbReference>
<dbReference type="GeneID" id="17254907"/>
<dbReference type="FunFam" id="1.20.1270.50:FF:000002">
    <property type="entry name" value="Alpha-mannosidase"/>
    <property type="match status" value="1"/>
</dbReference>
<evidence type="ECO:0000256" key="6">
    <source>
        <dbReference type="ARBA" id="ARBA00023295"/>
    </source>
</evidence>
<feature type="domain" description="Glycoside hydrolase family 38 central" evidence="8">
    <location>
        <begin position="408"/>
        <end position="496"/>
    </location>
</feature>
<dbReference type="KEGG" id="ehx:EMIHUDRAFT_431298"/>
<keyword evidence="6 7" id="KW-0326">Glycosidase</keyword>
<dbReference type="InterPro" id="IPR013780">
    <property type="entry name" value="Glyco_hydro_b"/>
</dbReference>
<dbReference type="Proteomes" id="UP000013827">
    <property type="component" value="Unassembled WGS sequence"/>
</dbReference>
<dbReference type="STRING" id="2903.R1DJ66"/>
<proteinExistence type="inferred from homology"/>
<dbReference type="InterPro" id="IPR050843">
    <property type="entry name" value="Glycosyl_Hydrlase_38"/>
</dbReference>
<dbReference type="RefSeq" id="XP_005761183.1">
    <property type="nucleotide sequence ID" value="XM_005761126.1"/>
</dbReference>
<reference evidence="10" key="1">
    <citation type="journal article" date="2013" name="Nature">
        <title>Pan genome of the phytoplankton Emiliania underpins its global distribution.</title>
        <authorList>
            <person name="Read B.A."/>
            <person name="Kegel J."/>
            <person name="Klute M.J."/>
            <person name="Kuo A."/>
            <person name="Lefebvre S.C."/>
            <person name="Maumus F."/>
            <person name="Mayer C."/>
            <person name="Miller J."/>
            <person name="Monier A."/>
            <person name="Salamov A."/>
            <person name="Young J."/>
            <person name="Aguilar M."/>
            <person name="Claverie J.M."/>
            <person name="Frickenhaus S."/>
            <person name="Gonzalez K."/>
            <person name="Herman E.K."/>
            <person name="Lin Y.C."/>
            <person name="Napier J."/>
            <person name="Ogata H."/>
            <person name="Sarno A.F."/>
            <person name="Shmutz J."/>
            <person name="Schroeder D."/>
            <person name="de Vargas C."/>
            <person name="Verret F."/>
            <person name="von Dassow P."/>
            <person name="Valentin K."/>
            <person name="Van de Peer Y."/>
            <person name="Wheeler G."/>
            <person name="Dacks J.B."/>
            <person name="Delwiche C.F."/>
            <person name="Dyhrman S.T."/>
            <person name="Glockner G."/>
            <person name="John U."/>
            <person name="Richards T."/>
            <person name="Worden A.Z."/>
            <person name="Zhang X."/>
            <person name="Grigoriev I.V."/>
            <person name="Allen A.E."/>
            <person name="Bidle K."/>
            <person name="Borodovsky M."/>
            <person name="Bowler C."/>
            <person name="Brownlee C."/>
            <person name="Cock J.M."/>
            <person name="Elias M."/>
            <person name="Gladyshev V.N."/>
            <person name="Groth M."/>
            <person name="Guda C."/>
            <person name="Hadaegh A."/>
            <person name="Iglesias-Rodriguez M.D."/>
            <person name="Jenkins J."/>
            <person name="Jones B.M."/>
            <person name="Lawson T."/>
            <person name="Leese F."/>
            <person name="Lindquist E."/>
            <person name="Lobanov A."/>
            <person name="Lomsadze A."/>
            <person name="Malik S.B."/>
            <person name="Marsh M.E."/>
            <person name="Mackinder L."/>
            <person name="Mock T."/>
            <person name="Mueller-Roeber B."/>
            <person name="Pagarete A."/>
            <person name="Parker M."/>
            <person name="Probert I."/>
            <person name="Quesneville H."/>
            <person name="Raines C."/>
            <person name="Rensing S.A."/>
            <person name="Riano-Pachon D.M."/>
            <person name="Richier S."/>
            <person name="Rokitta S."/>
            <person name="Shiraiwa Y."/>
            <person name="Soanes D.M."/>
            <person name="van der Giezen M."/>
            <person name="Wahlund T.M."/>
            <person name="Williams B."/>
            <person name="Wilson W."/>
            <person name="Wolfe G."/>
            <person name="Wurch L.L."/>
        </authorList>
    </citation>
    <scope>NUCLEOTIDE SEQUENCE</scope>
</reference>
<evidence type="ECO:0000256" key="4">
    <source>
        <dbReference type="ARBA" id="ARBA00022833"/>
    </source>
</evidence>
<dbReference type="InterPro" id="IPR011330">
    <property type="entry name" value="Glyco_hydro/deAcase_b/a-brl"/>
</dbReference>
<dbReference type="InterPro" id="IPR015341">
    <property type="entry name" value="Glyco_hydro_38_cen"/>
</dbReference>
<keyword evidence="4 7" id="KW-0862">Zinc</keyword>
<dbReference type="Gene3D" id="1.20.1270.50">
    <property type="entry name" value="Glycoside hydrolase family 38, central domain"/>
    <property type="match status" value="2"/>
</dbReference>
<dbReference type="Pfam" id="PF07748">
    <property type="entry name" value="Glyco_hydro_38C"/>
    <property type="match status" value="1"/>
</dbReference>
<dbReference type="SUPFAM" id="SSF88688">
    <property type="entry name" value="Families 57/38 glycoside transferase middle domain"/>
    <property type="match status" value="1"/>
</dbReference>
<dbReference type="GO" id="GO:0005764">
    <property type="term" value="C:lysosome"/>
    <property type="evidence" value="ECO:0007669"/>
    <property type="project" value="TreeGrafter"/>
</dbReference>
<dbReference type="Pfam" id="PF09261">
    <property type="entry name" value="Alpha-mann_mid"/>
    <property type="match status" value="1"/>
</dbReference>
<dbReference type="PaxDb" id="2903-EOD08754"/>
<dbReference type="InterPro" id="IPR037094">
    <property type="entry name" value="Glyco_hydro_38_cen_sf"/>
</dbReference>
<dbReference type="Gene3D" id="3.20.110.10">
    <property type="entry name" value="Glycoside hydrolase 38, N terminal domain"/>
    <property type="match status" value="1"/>
</dbReference>
<dbReference type="Gene3D" id="2.70.98.30">
    <property type="entry name" value="Golgi alpha-mannosidase II, domain 4"/>
    <property type="match status" value="1"/>
</dbReference>
<dbReference type="InterPro" id="IPR011013">
    <property type="entry name" value="Gal_mutarotase_sf_dom"/>
</dbReference>
<dbReference type="GO" id="GO:0030246">
    <property type="term" value="F:carbohydrate binding"/>
    <property type="evidence" value="ECO:0007669"/>
    <property type="project" value="InterPro"/>
</dbReference>
<keyword evidence="3 7" id="KW-0378">Hydrolase</keyword>
<dbReference type="GO" id="GO:0004559">
    <property type="term" value="F:alpha-mannosidase activity"/>
    <property type="evidence" value="ECO:0007669"/>
    <property type="project" value="InterPro"/>
</dbReference>
<dbReference type="InterPro" id="IPR011682">
    <property type="entry name" value="Glyco_hydro_38_C"/>
</dbReference>
<dbReference type="InterPro" id="IPR028995">
    <property type="entry name" value="Glyco_hydro_57/38_cen_sf"/>
</dbReference>
<evidence type="ECO:0000313" key="10">
    <source>
        <dbReference type="Proteomes" id="UP000013827"/>
    </source>
</evidence>
<feature type="signal peptide" evidence="7">
    <location>
        <begin position="1"/>
        <end position="17"/>
    </location>
</feature>
<comment type="similarity">
    <text evidence="1 7">Belongs to the glycosyl hydrolase 38 family.</text>
</comment>
<dbReference type="EnsemblProtists" id="EOD08754">
    <property type="protein sequence ID" value="EOD08754"/>
    <property type="gene ID" value="EMIHUDRAFT_431298"/>
</dbReference>
<dbReference type="InterPro" id="IPR027291">
    <property type="entry name" value="Glyco_hydro_38_N_sf"/>
</dbReference>
<evidence type="ECO:0000256" key="7">
    <source>
        <dbReference type="RuleBase" id="RU361199"/>
    </source>
</evidence>
<dbReference type="EC" id="3.2.1.-" evidence="7"/>
<dbReference type="CDD" id="cd10810">
    <property type="entry name" value="GH38N_AMII_LAM_like"/>
    <property type="match status" value="1"/>
</dbReference>
<accession>A0A0D3IBW9</accession>
<evidence type="ECO:0000256" key="5">
    <source>
        <dbReference type="ARBA" id="ARBA00023157"/>
    </source>
</evidence>
<evidence type="ECO:0000313" key="9">
    <source>
        <dbReference type="EnsemblProtists" id="EOD08754"/>
    </source>
</evidence>